<dbReference type="SUPFAM" id="SSF140500">
    <property type="entry name" value="BAS1536-like"/>
    <property type="match status" value="1"/>
</dbReference>
<dbReference type="EMBL" id="JAUSUN010000008">
    <property type="protein sequence ID" value="MDQ0413508.1"/>
    <property type="molecule type" value="Genomic_DNA"/>
</dbReference>
<dbReference type="InterPro" id="IPR018540">
    <property type="entry name" value="Spo0E-like"/>
</dbReference>
<dbReference type="PANTHER" id="PTHR41263">
    <property type="entry name" value="ASPARTYL-PHOSPHATE PHOSPHATASE YISI"/>
    <property type="match status" value="1"/>
</dbReference>
<reference evidence="1 2" key="1">
    <citation type="submission" date="2023-07" db="EMBL/GenBank/DDBJ databases">
        <title>Genomic Encyclopedia of Type Strains, Phase IV (KMG-IV): sequencing the most valuable type-strain genomes for metagenomic binning, comparative biology and taxonomic classification.</title>
        <authorList>
            <person name="Goeker M."/>
        </authorList>
    </citation>
    <scope>NUCLEOTIDE SEQUENCE [LARGE SCALE GENOMIC DNA]</scope>
    <source>
        <strain evidence="1 2">DSM 19598</strain>
    </source>
</reference>
<evidence type="ECO:0000313" key="1">
    <source>
        <dbReference type="EMBL" id="MDQ0413508.1"/>
    </source>
</evidence>
<evidence type="ECO:0008006" key="3">
    <source>
        <dbReference type="Google" id="ProtNLM"/>
    </source>
</evidence>
<accession>A0ABU0FUA9</accession>
<keyword evidence="2" id="KW-1185">Reference proteome</keyword>
<dbReference type="Gene3D" id="4.10.280.10">
    <property type="entry name" value="Helix-loop-helix DNA-binding domain"/>
    <property type="match status" value="1"/>
</dbReference>
<dbReference type="PANTHER" id="PTHR41263:SF1">
    <property type="entry name" value="ASPARTYL-PHOSPHATE PHOSPHATASE YISI"/>
    <property type="match status" value="1"/>
</dbReference>
<dbReference type="Pfam" id="PF09388">
    <property type="entry name" value="SpoOE-like"/>
    <property type="match status" value="1"/>
</dbReference>
<gene>
    <name evidence="1" type="ORF">J2S25_001712</name>
</gene>
<dbReference type="InterPro" id="IPR053028">
    <property type="entry name" value="Spo0E-like_phosphatase"/>
</dbReference>
<dbReference type="InterPro" id="IPR037208">
    <property type="entry name" value="Spo0E-like_sf"/>
</dbReference>
<dbReference type="Proteomes" id="UP001242313">
    <property type="component" value="Unassembled WGS sequence"/>
</dbReference>
<evidence type="ECO:0000313" key="2">
    <source>
        <dbReference type="Proteomes" id="UP001242313"/>
    </source>
</evidence>
<organism evidence="1 2">
    <name type="scientific">Mesobacillus stamsii</name>
    <dbReference type="NCBI Taxonomy" id="225347"/>
    <lineage>
        <taxon>Bacteria</taxon>
        <taxon>Bacillati</taxon>
        <taxon>Bacillota</taxon>
        <taxon>Bacilli</taxon>
        <taxon>Bacillales</taxon>
        <taxon>Bacillaceae</taxon>
        <taxon>Mesobacillus</taxon>
    </lineage>
</organism>
<proteinExistence type="predicted"/>
<protein>
    <recommendedName>
        <fullName evidence="3">Aspartyl-phosphate phosphatase Spo0E family protein</fullName>
    </recommendedName>
</protein>
<dbReference type="InterPro" id="IPR036638">
    <property type="entry name" value="HLH_DNA-bd_sf"/>
</dbReference>
<dbReference type="RefSeq" id="WP_307191675.1">
    <property type="nucleotide sequence ID" value="NZ_JAUSUN010000008.1"/>
</dbReference>
<comment type="caution">
    <text evidence="1">The sequence shown here is derived from an EMBL/GenBank/DDBJ whole genome shotgun (WGS) entry which is preliminary data.</text>
</comment>
<sequence>METVCCINIKEEIEQKRKEMISLAKETGFHSVQTISVSQELDRLLNMLQEDVNAFSKRRIRGI</sequence>
<name>A0ABU0FUA9_9BACI</name>